<keyword evidence="2" id="KW-1185">Reference proteome</keyword>
<dbReference type="EMBL" id="RCZC01000003">
    <property type="protein sequence ID" value="TPG52588.1"/>
    <property type="molecule type" value="Genomic_DNA"/>
</dbReference>
<dbReference type="InterPro" id="IPR021263">
    <property type="entry name" value="DUF2840"/>
</dbReference>
<dbReference type="RefSeq" id="WP_140850504.1">
    <property type="nucleotide sequence ID" value="NZ_RCZC01000003.1"/>
</dbReference>
<evidence type="ECO:0000313" key="1">
    <source>
        <dbReference type="EMBL" id="TPG52588.1"/>
    </source>
</evidence>
<accession>A0A502FST4</accession>
<dbReference type="Proteomes" id="UP000319931">
    <property type="component" value="Unassembled WGS sequence"/>
</dbReference>
<organism evidence="1 2">
    <name type="scientific">Sphingomonas glacialis</name>
    <dbReference type="NCBI Taxonomy" id="658225"/>
    <lineage>
        <taxon>Bacteria</taxon>
        <taxon>Pseudomonadati</taxon>
        <taxon>Pseudomonadota</taxon>
        <taxon>Alphaproteobacteria</taxon>
        <taxon>Sphingomonadales</taxon>
        <taxon>Sphingomonadaceae</taxon>
        <taxon>Sphingomonas</taxon>
    </lineage>
</organism>
<proteinExistence type="predicted"/>
<dbReference type="Pfam" id="PF11000">
    <property type="entry name" value="DUF2840"/>
    <property type="match status" value="1"/>
</dbReference>
<sequence>MRRPLPGDGVGVRALPASRDAATEVELIWIEKRLEHWIRFGRIAAERIVSRKTRVVSFRPNAVFALCRWASNDFGTVHSRVDILRAVGPCEAYTTAPFVRPGGELYLSIQGWAKVRAVLAAVDAVERAGVDPCDAAPDHWRHVHNRLSAGDAPRLYTAERHAAWLTRKVIEG</sequence>
<comment type="caution">
    <text evidence="1">The sequence shown here is derived from an EMBL/GenBank/DDBJ whole genome shotgun (WGS) entry which is preliminary data.</text>
</comment>
<dbReference type="OrthoDB" id="9810432at2"/>
<gene>
    <name evidence="1" type="ORF">EAH76_11875</name>
</gene>
<protein>
    <submittedName>
        <fullName evidence="1">DUF2840 domain-containing protein</fullName>
    </submittedName>
</protein>
<name>A0A502FST4_9SPHN</name>
<dbReference type="AlphaFoldDB" id="A0A502FST4"/>
<evidence type="ECO:0000313" key="2">
    <source>
        <dbReference type="Proteomes" id="UP000319931"/>
    </source>
</evidence>
<reference evidence="1 2" key="1">
    <citation type="journal article" date="2019" name="Environ. Microbiol.">
        <title>Species interactions and distinct microbial communities in high Arctic permafrost affected cryosols are associated with the CH4 and CO2 gas fluxes.</title>
        <authorList>
            <person name="Altshuler I."/>
            <person name="Hamel J."/>
            <person name="Turney S."/>
            <person name="Magnuson E."/>
            <person name="Levesque R."/>
            <person name="Greer C."/>
            <person name="Whyte L.G."/>
        </authorList>
    </citation>
    <scope>NUCLEOTIDE SEQUENCE [LARGE SCALE GENOMIC DNA]</scope>
    <source>
        <strain evidence="1 2">E6.1</strain>
    </source>
</reference>